<accession>A0A5B7GPT0</accession>
<comment type="caution">
    <text evidence="2">The sequence shown here is derived from an EMBL/GenBank/DDBJ whole genome shotgun (WGS) entry which is preliminary data.</text>
</comment>
<evidence type="ECO:0000256" key="1">
    <source>
        <dbReference type="SAM" id="MobiDB-lite"/>
    </source>
</evidence>
<sequence length="64" mass="7304">MVAARKAYTDNTTQHQHLLYPRRGRPPGREPLTGVLPRPVCVRMYACDTSPRAAQTVKTRWPTE</sequence>
<name>A0A5B7GPT0_PORTR</name>
<feature type="region of interest" description="Disordered" evidence="1">
    <location>
        <begin position="1"/>
        <end position="35"/>
    </location>
</feature>
<dbReference type="Proteomes" id="UP000324222">
    <property type="component" value="Unassembled WGS sequence"/>
</dbReference>
<protein>
    <submittedName>
        <fullName evidence="2">Uncharacterized protein</fullName>
    </submittedName>
</protein>
<evidence type="ECO:0000313" key="2">
    <source>
        <dbReference type="EMBL" id="MPC59445.1"/>
    </source>
</evidence>
<proteinExistence type="predicted"/>
<evidence type="ECO:0000313" key="3">
    <source>
        <dbReference type="Proteomes" id="UP000324222"/>
    </source>
</evidence>
<dbReference type="EMBL" id="VSRR010016567">
    <property type="protein sequence ID" value="MPC59445.1"/>
    <property type="molecule type" value="Genomic_DNA"/>
</dbReference>
<gene>
    <name evidence="2" type="ORF">E2C01_053464</name>
</gene>
<reference evidence="2 3" key="1">
    <citation type="submission" date="2019-05" db="EMBL/GenBank/DDBJ databases">
        <title>Another draft genome of Portunus trituberculatus and its Hox gene families provides insights of decapod evolution.</title>
        <authorList>
            <person name="Jeong J.-H."/>
            <person name="Song I."/>
            <person name="Kim S."/>
            <person name="Choi T."/>
            <person name="Kim D."/>
            <person name="Ryu S."/>
            <person name="Kim W."/>
        </authorList>
    </citation>
    <scope>NUCLEOTIDE SEQUENCE [LARGE SCALE GENOMIC DNA]</scope>
    <source>
        <tissue evidence="2">Muscle</tissue>
    </source>
</reference>
<organism evidence="2 3">
    <name type="scientific">Portunus trituberculatus</name>
    <name type="common">Swimming crab</name>
    <name type="synonym">Neptunus trituberculatus</name>
    <dbReference type="NCBI Taxonomy" id="210409"/>
    <lineage>
        <taxon>Eukaryota</taxon>
        <taxon>Metazoa</taxon>
        <taxon>Ecdysozoa</taxon>
        <taxon>Arthropoda</taxon>
        <taxon>Crustacea</taxon>
        <taxon>Multicrustacea</taxon>
        <taxon>Malacostraca</taxon>
        <taxon>Eumalacostraca</taxon>
        <taxon>Eucarida</taxon>
        <taxon>Decapoda</taxon>
        <taxon>Pleocyemata</taxon>
        <taxon>Brachyura</taxon>
        <taxon>Eubrachyura</taxon>
        <taxon>Portunoidea</taxon>
        <taxon>Portunidae</taxon>
        <taxon>Portuninae</taxon>
        <taxon>Portunus</taxon>
    </lineage>
</organism>
<dbReference type="AlphaFoldDB" id="A0A5B7GPT0"/>
<keyword evidence="3" id="KW-1185">Reference proteome</keyword>